<organism evidence="2 3">
    <name type="scientific">Diaporthe vaccinii</name>
    <dbReference type="NCBI Taxonomy" id="105482"/>
    <lineage>
        <taxon>Eukaryota</taxon>
        <taxon>Fungi</taxon>
        <taxon>Dikarya</taxon>
        <taxon>Ascomycota</taxon>
        <taxon>Pezizomycotina</taxon>
        <taxon>Sordariomycetes</taxon>
        <taxon>Sordariomycetidae</taxon>
        <taxon>Diaporthales</taxon>
        <taxon>Diaporthaceae</taxon>
        <taxon>Diaporthe</taxon>
        <taxon>Diaporthe eres species complex</taxon>
    </lineage>
</organism>
<proteinExistence type="predicted"/>
<evidence type="ECO:0000313" key="3">
    <source>
        <dbReference type="Proteomes" id="UP001600888"/>
    </source>
</evidence>
<reference evidence="2 3" key="1">
    <citation type="submission" date="2024-03" db="EMBL/GenBank/DDBJ databases">
        <title>A high-quality draft genome sequence of Diaporthe vaccinii, a causative agent of upright dieback and viscid rot disease in cranberry plants.</title>
        <authorList>
            <person name="Sarrasin M."/>
            <person name="Lang B.F."/>
            <person name="Burger G."/>
        </authorList>
    </citation>
    <scope>NUCLEOTIDE SEQUENCE [LARGE SCALE GENOMIC DNA]</scope>
    <source>
        <strain evidence="2 3">IS7</strain>
    </source>
</reference>
<evidence type="ECO:0000256" key="1">
    <source>
        <dbReference type="SAM" id="MobiDB-lite"/>
    </source>
</evidence>
<dbReference type="Proteomes" id="UP001600888">
    <property type="component" value="Unassembled WGS sequence"/>
</dbReference>
<evidence type="ECO:0000313" key="2">
    <source>
        <dbReference type="EMBL" id="KAL2275031.1"/>
    </source>
</evidence>
<dbReference type="EMBL" id="JBAWTH010000143">
    <property type="protein sequence ID" value="KAL2275031.1"/>
    <property type="molecule type" value="Genomic_DNA"/>
</dbReference>
<feature type="compositionally biased region" description="Basic and acidic residues" evidence="1">
    <location>
        <begin position="47"/>
        <end position="63"/>
    </location>
</feature>
<sequence length="79" mass="8949">MILHRVCRPSVVCEGQKRGQRGTVAAAGKQNRHHLRPLSKEPTASYRSEKIKQNSELQSRRLLEPPRLWSASTLTTNMA</sequence>
<feature type="region of interest" description="Disordered" evidence="1">
    <location>
        <begin position="18"/>
        <end position="63"/>
    </location>
</feature>
<name>A0ABR4DXX9_9PEZI</name>
<comment type="caution">
    <text evidence="2">The sequence shown here is derived from an EMBL/GenBank/DDBJ whole genome shotgun (WGS) entry which is preliminary data.</text>
</comment>
<gene>
    <name evidence="2" type="ORF">FJTKL_02572</name>
</gene>
<accession>A0ABR4DXX9</accession>
<keyword evidence="3" id="KW-1185">Reference proteome</keyword>
<protein>
    <submittedName>
        <fullName evidence="2">Uncharacterized protein</fullName>
    </submittedName>
</protein>